<comment type="caution">
    <text evidence="11">The sequence shown here is derived from an EMBL/GenBank/DDBJ whole genome shotgun (WGS) entry which is preliminary data.</text>
</comment>
<evidence type="ECO:0000256" key="5">
    <source>
        <dbReference type="ARBA" id="ARBA00022603"/>
    </source>
</evidence>
<name>A0A8J4PN32_9MYCE</name>
<evidence type="ECO:0000313" key="11">
    <source>
        <dbReference type="EMBL" id="KAF2070945.1"/>
    </source>
</evidence>
<reference evidence="11" key="1">
    <citation type="submission" date="2020-01" db="EMBL/GenBank/DDBJ databases">
        <title>Development of genomics and gene disruption for Polysphondylium violaceum indicates a role for the polyketide synthase stlB in stalk morphogenesis.</title>
        <authorList>
            <person name="Narita B."/>
            <person name="Kawabe Y."/>
            <person name="Kin K."/>
            <person name="Saito T."/>
            <person name="Gibbs R."/>
            <person name="Kuspa A."/>
            <person name="Muzny D."/>
            <person name="Queller D."/>
            <person name="Richards S."/>
            <person name="Strassman J."/>
            <person name="Sucgang R."/>
            <person name="Worley K."/>
            <person name="Schaap P."/>
        </authorList>
    </citation>
    <scope>NUCLEOTIDE SEQUENCE</scope>
    <source>
        <strain evidence="11">QSvi11</strain>
    </source>
</reference>
<dbReference type="PANTHER" id="PTHR14614:SF39">
    <property type="entry name" value="HISTIDINE PROTEIN METHYLTRANSFERASE 1 HOMOLOG"/>
    <property type="match status" value="1"/>
</dbReference>
<evidence type="ECO:0000256" key="8">
    <source>
        <dbReference type="ARBA" id="ARBA00023242"/>
    </source>
</evidence>
<accession>A0A8J4PN32</accession>
<comment type="subcellular location">
    <subcellularLocation>
        <location evidence="2">Cytoplasm</location>
    </subcellularLocation>
    <subcellularLocation>
        <location evidence="1">Nucleus</location>
    </subcellularLocation>
</comment>
<protein>
    <recommendedName>
        <fullName evidence="3">protein-histidine N-methyltransferase</fullName>
        <ecNumber evidence="3">2.1.1.85</ecNumber>
    </recommendedName>
</protein>
<evidence type="ECO:0000256" key="10">
    <source>
        <dbReference type="SAM" id="MobiDB-lite"/>
    </source>
</evidence>
<dbReference type="PANTHER" id="PTHR14614">
    <property type="entry name" value="HEPATOCELLULAR CARCINOMA-ASSOCIATED ANTIGEN"/>
    <property type="match status" value="1"/>
</dbReference>
<evidence type="ECO:0000256" key="7">
    <source>
        <dbReference type="ARBA" id="ARBA00022691"/>
    </source>
</evidence>
<evidence type="ECO:0000313" key="12">
    <source>
        <dbReference type="Proteomes" id="UP000695562"/>
    </source>
</evidence>
<dbReference type="InterPro" id="IPR029063">
    <property type="entry name" value="SAM-dependent_MTases_sf"/>
</dbReference>
<gene>
    <name evidence="11" type="ORF">CYY_007736</name>
</gene>
<feature type="region of interest" description="Disordered" evidence="10">
    <location>
        <begin position="1"/>
        <end position="22"/>
    </location>
</feature>
<dbReference type="GO" id="GO:0005737">
    <property type="term" value="C:cytoplasm"/>
    <property type="evidence" value="ECO:0007669"/>
    <property type="project" value="UniProtKB-SubCell"/>
</dbReference>
<dbReference type="CDD" id="cd02440">
    <property type="entry name" value="AdoMet_MTases"/>
    <property type="match status" value="1"/>
</dbReference>
<dbReference type="OrthoDB" id="1723750at2759"/>
<sequence>MSFKFNFNQDNDDSENKQDDNEEKLREFNVKDDSTVELCAQSCHFTASEVKESDIEIEKVLFKNNYQLKKLMKPLDIKPPHLNKNSNNDYEKLLTKSDLIPGVYEGGFKLWECAIDVINYLIENKINLKGKKVLEIGCGHGLPGIYCLLNGAHVTFQDYNEEVLYKLTQPNVNINCNGDYEMIENNTHFISGDWKFVSDILSKEKFDYILTSDTLYNVSSFSKLHSLISNHLEPIQGKCYLASKTYYFGVGGGIRKFEELIEILDILNVITVKDIKDGVSNVREIVEITLKKD</sequence>
<proteinExistence type="inferred from homology"/>
<dbReference type="InterPro" id="IPR019410">
    <property type="entry name" value="Methyltransf_16"/>
</dbReference>
<evidence type="ECO:0000256" key="4">
    <source>
        <dbReference type="ARBA" id="ARBA00022490"/>
    </source>
</evidence>
<dbReference type="GO" id="GO:0018064">
    <property type="term" value="F:protein-L-histidine N-tele-methyltransferase activity"/>
    <property type="evidence" value="ECO:0007669"/>
    <property type="project" value="UniProtKB-EC"/>
</dbReference>
<dbReference type="Pfam" id="PF10294">
    <property type="entry name" value="Methyltransf_16"/>
    <property type="match status" value="1"/>
</dbReference>
<evidence type="ECO:0000256" key="2">
    <source>
        <dbReference type="ARBA" id="ARBA00004496"/>
    </source>
</evidence>
<keyword evidence="7" id="KW-0949">S-adenosyl-L-methionine</keyword>
<comment type="similarity">
    <text evidence="9">Belongs to the methyltransferase superfamily. METTL18 family.</text>
</comment>
<dbReference type="GO" id="GO:0005634">
    <property type="term" value="C:nucleus"/>
    <property type="evidence" value="ECO:0007669"/>
    <property type="project" value="UniProtKB-SubCell"/>
</dbReference>
<dbReference type="Proteomes" id="UP000695562">
    <property type="component" value="Unassembled WGS sequence"/>
</dbReference>
<dbReference type="AlphaFoldDB" id="A0A8J4PN32"/>
<organism evidence="11 12">
    <name type="scientific">Polysphondylium violaceum</name>
    <dbReference type="NCBI Taxonomy" id="133409"/>
    <lineage>
        <taxon>Eukaryota</taxon>
        <taxon>Amoebozoa</taxon>
        <taxon>Evosea</taxon>
        <taxon>Eumycetozoa</taxon>
        <taxon>Dictyostelia</taxon>
        <taxon>Dictyosteliales</taxon>
        <taxon>Dictyosteliaceae</taxon>
        <taxon>Polysphondylium</taxon>
    </lineage>
</organism>
<evidence type="ECO:0000256" key="9">
    <source>
        <dbReference type="ARBA" id="ARBA00038126"/>
    </source>
</evidence>
<evidence type="ECO:0000256" key="1">
    <source>
        <dbReference type="ARBA" id="ARBA00004123"/>
    </source>
</evidence>
<keyword evidence="5" id="KW-0489">Methyltransferase</keyword>
<keyword evidence="6" id="KW-0808">Transferase</keyword>
<keyword evidence="4" id="KW-0963">Cytoplasm</keyword>
<evidence type="ECO:0000256" key="3">
    <source>
        <dbReference type="ARBA" id="ARBA00012533"/>
    </source>
</evidence>
<dbReference type="SUPFAM" id="SSF53335">
    <property type="entry name" value="S-adenosyl-L-methionine-dependent methyltransferases"/>
    <property type="match status" value="1"/>
</dbReference>
<dbReference type="Gene3D" id="3.40.50.150">
    <property type="entry name" value="Vaccinia Virus protein VP39"/>
    <property type="match status" value="1"/>
</dbReference>
<keyword evidence="12" id="KW-1185">Reference proteome</keyword>
<evidence type="ECO:0000256" key="6">
    <source>
        <dbReference type="ARBA" id="ARBA00022679"/>
    </source>
</evidence>
<dbReference type="GO" id="GO:0032259">
    <property type="term" value="P:methylation"/>
    <property type="evidence" value="ECO:0007669"/>
    <property type="project" value="UniProtKB-KW"/>
</dbReference>
<dbReference type="EC" id="2.1.1.85" evidence="3"/>
<keyword evidence="8" id="KW-0539">Nucleus</keyword>
<dbReference type="EMBL" id="AJWJ01000429">
    <property type="protein sequence ID" value="KAF2070945.1"/>
    <property type="molecule type" value="Genomic_DNA"/>
</dbReference>